<evidence type="ECO:0000256" key="3">
    <source>
        <dbReference type="ARBA" id="ARBA00023154"/>
    </source>
</evidence>
<evidence type="ECO:0000313" key="6">
    <source>
        <dbReference type="Proteomes" id="UP001154282"/>
    </source>
</evidence>
<dbReference type="InterPro" id="IPR001653">
    <property type="entry name" value="DAP_epimerase_DapF"/>
</dbReference>
<keyword evidence="2" id="KW-0028">Amino-acid biosynthesis</keyword>
<keyword evidence="6" id="KW-1185">Reference proteome</keyword>
<protein>
    <recommendedName>
        <fullName evidence="7">Diaminopimelate epimerase</fullName>
    </recommendedName>
</protein>
<dbReference type="AlphaFoldDB" id="A0AAV0PKG3"/>
<dbReference type="Pfam" id="PF01678">
    <property type="entry name" value="DAP_epimerase"/>
    <property type="match status" value="1"/>
</dbReference>
<evidence type="ECO:0008006" key="7">
    <source>
        <dbReference type="Google" id="ProtNLM"/>
    </source>
</evidence>
<dbReference type="Proteomes" id="UP001154282">
    <property type="component" value="Unassembled WGS sequence"/>
</dbReference>
<evidence type="ECO:0000313" key="5">
    <source>
        <dbReference type="EMBL" id="CAI0471712.1"/>
    </source>
</evidence>
<proteinExistence type="inferred from homology"/>
<dbReference type="NCBIfam" id="TIGR00652">
    <property type="entry name" value="DapF"/>
    <property type="match status" value="1"/>
</dbReference>
<dbReference type="GO" id="GO:0008837">
    <property type="term" value="F:diaminopimelate epimerase activity"/>
    <property type="evidence" value="ECO:0007669"/>
    <property type="project" value="InterPro"/>
</dbReference>
<evidence type="ECO:0000256" key="2">
    <source>
        <dbReference type="ARBA" id="ARBA00022605"/>
    </source>
</evidence>
<keyword evidence="3" id="KW-0457">Lysine biosynthesis</keyword>
<organism evidence="5 6">
    <name type="scientific">Linum tenue</name>
    <dbReference type="NCBI Taxonomy" id="586396"/>
    <lineage>
        <taxon>Eukaryota</taxon>
        <taxon>Viridiplantae</taxon>
        <taxon>Streptophyta</taxon>
        <taxon>Embryophyta</taxon>
        <taxon>Tracheophyta</taxon>
        <taxon>Spermatophyta</taxon>
        <taxon>Magnoliopsida</taxon>
        <taxon>eudicotyledons</taxon>
        <taxon>Gunneridae</taxon>
        <taxon>Pentapetalae</taxon>
        <taxon>rosids</taxon>
        <taxon>fabids</taxon>
        <taxon>Malpighiales</taxon>
        <taxon>Linaceae</taxon>
        <taxon>Linum</taxon>
    </lineage>
</organism>
<comment type="similarity">
    <text evidence="1">Belongs to the diaminopimelate epimerase family.</text>
</comment>
<evidence type="ECO:0000256" key="4">
    <source>
        <dbReference type="ARBA" id="ARBA00023235"/>
    </source>
</evidence>
<gene>
    <name evidence="5" type="ORF">LITE_LOCUS38994</name>
</gene>
<dbReference type="PANTHER" id="PTHR31689">
    <property type="entry name" value="DIAMINOPIMELATE EPIMERASE, CHLOROPLASTIC"/>
    <property type="match status" value="1"/>
</dbReference>
<sequence length="161" mass="17219">MGEPILKAADVPTGLPANKQEAVVKSELDVDGVTWNVTCVSMGNPHCVTFGLLVDELNLAEIGPKFEHHVMFPARTNTEFVQVCSPSHLKMRVWERGAGATLACGTGACATVVAAVLEGRAGRKCTVDLPGGPLEIEWREENNHIYMTGPAEVVFYGSVAL</sequence>
<dbReference type="GO" id="GO:0009089">
    <property type="term" value="P:lysine biosynthetic process via diaminopimelate"/>
    <property type="evidence" value="ECO:0007669"/>
    <property type="project" value="InterPro"/>
</dbReference>
<accession>A0AAV0PKG3</accession>
<evidence type="ECO:0000256" key="1">
    <source>
        <dbReference type="ARBA" id="ARBA00010219"/>
    </source>
</evidence>
<dbReference type="FunFam" id="3.10.310.10:FF:000009">
    <property type="entry name" value="Diaminopimelate epimerase chloroplastic"/>
    <property type="match status" value="1"/>
</dbReference>
<dbReference type="Gene3D" id="3.10.310.10">
    <property type="entry name" value="Diaminopimelate Epimerase, Chain A, domain 1"/>
    <property type="match status" value="1"/>
</dbReference>
<reference evidence="5" key="1">
    <citation type="submission" date="2022-08" db="EMBL/GenBank/DDBJ databases">
        <authorList>
            <person name="Gutierrez-Valencia J."/>
        </authorList>
    </citation>
    <scope>NUCLEOTIDE SEQUENCE</scope>
</reference>
<dbReference type="GO" id="GO:0005829">
    <property type="term" value="C:cytosol"/>
    <property type="evidence" value="ECO:0007669"/>
    <property type="project" value="TreeGrafter"/>
</dbReference>
<dbReference type="SUPFAM" id="SSF54506">
    <property type="entry name" value="Diaminopimelate epimerase-like"/>
    <property type="match status" value="1"/>
</dbReference>
<keyword evidence="4" id="KW-0413">Isomerase</keyword>
<comment type="caution">
    <text evidence="5">The sequence shown here is derived from an EMBL/GenBank/DDBJ whole genome shotgun (WGS) entry which is preliminary data.</text>
</comment>
<dbReference type="PANTHER" id="PTHR31689:SF0">
    <property type="entry name" value="DIAMINOPIMELATE EPIMERASE"/>
    <property type="match status" value="1"/>
</dbReference>
<name>A0AAV0PKG3_9ROSI</name>
<dbReference type="EMBL" id="CAMGYJ010000009">
    <property type="protein sequence ID" value="CAI0471712.1"/>
    <property type="molecule type" value="Genomic_DNA"/>
</dbReference>